<feature type="region of interest" description="Disordered" evidence="10">
    <location>
        <begin position="171"/>
        <end position="252"/>
    </location>
</feature>
<reference evidence="11" key="1">
    <citation type="submission" date="2020-01" db="EMBL/GenBank/DDBJ databases">
        <title>Development of genomics and gene disruption for Polysphondylium violaceum indicates a role for the polyketide synthase stlB in stalk morphogenesis.</title>
        <authorList>
            <person name="Narita B."/>
            <person name="Kawabe Y."/>
            <person name="Kin K."/>
            <person name="Saito T."/>
            <person name="Gibbs R."/>
            <person name="Kuspa A."/>
            <person name="Muzny D."/>
            <person name="Queller D."/>
            <person name="Richards S."/>
            <person name="Strassman J."/>
            <person name="Sucgang R."/>
            <person name="Worley K."/>
            <person name="Schaap P."/>
        </authorList>
    </citation>
    <scope>NUCLEOTIDE SEQUENCE</scope>
    <source>
        <strain evidence="11">QSvi11</strain>
    </source>
</reference>
<gene>
    <name evidence="11" type="ORF">CYY_008326</name>
</gene>
<evidence type="ECO:0000256" key="9">
    <source>
        <dbReference type="RuleBase" id="RU003814"/>
    </source>
</evidence>
<comment type="subcellular location">
    <subcellularLocation>
        <location evidence="1">Cytoplasm</location>
        <location evidence="1">Cytosol</location>
    </subcellularLocation>
</comment>
<evidence type="ECO:0000256" key="7">
    <source>
        <dbReference type="ARBA" id="ARBA00044356"/>
    </source>
</evidence>
<dbReference type="Proteomes" id="UP000695562">
    <property type="component" value="Unassembled WGS sequence"/>
</dbReference>
<keyword evidence="12" id="KW-1185">Reference proteome</keyword>
<evidence type="ECO:0000313" key="11">
    <source>
        <dbReference type="EMBL" id="KAF2070355.1"/>
    </source>
</evidence>
<evidence type="ECO:0000313" key="12">
    <source>
        <dbReference type="Proteomes" id="UP000695562"/>
    </source>
</evidence>
<evidence type="ECO:0000256" key="10">
    <source>
        <dbReference type="SAM" id="MobiDB-lite"/>
    </source>
</evidence>
<comment type="subunit">
    <text evidence="8">Component of the translation initiation factor 2B (eIF2B) complex which is a heterodecamer of two sets of five different subunits: alpha, beta, gamma, delta and epsilon. Subunits alpha, beta and delta comprise a regulatory subcomplex and subunits epsilon and gamma comprise a catalytic subcomplex. Within the complex, the hexameric regulatory complex resides at the center, with the two heterodimeric catalytic subcomplexes bound on opposite sides.</text>
</comment>
<keyword evidence="3" id="KW-0963">Cytoplasm</keyword>
<protein>
    <recommendedName>
        <fullName evidence="6">Translation initiation factor eIF2B subunit delta</fullName>
    </recommendedName>
    <alternativeName>
        <fullName evidence="7">eIF2B GDP-GTP exchange factor subunit delta</fullName>
    </alternativeName>
</protein>
<evidence type="ECO:0000256" key="8">
    <source>
        <dbReference type="ARBA" id="ARBA00046432"/>
    </source>
</evidence>
<evidence type="ECO:0000256" key="2">
    <source>
        <dbReference type="ARBA" id="ARBA00007251"/>
    </source>
</evidence>
<dbReference type="GO" id="GO:0003743">
    <property type="term" value="F:translation initiation factor activity"/>
    <property type="evidence" value="ECO:0007669"/>
    <property type="project" value="UniProtKB-KW"/>
</dbReference>
<dbReference type="EMBL" id="AJWJ01000503">
    <property type="protein sequence ID" value="KAF2070355.1"/>
    <property type="molecule type" value="Genomic_DNA"/>
</dbReference>
<feature type="compositionally biased region" description="Low complexity" evidence="10">
    <location>
        <begin position="182"/>
        <end position="224"/>
    </location>
</feature>
<dbReference type="PANTHER" id="PTHR10233:SF14">
    <property type="entry name" value="TRANSLATION INITIATION FACTOR EIF-2B SUBUNIT DELTA"/>
    <property type="match status" value="1"/>
</dbReference>
<feature type="compositionally biased region" description="Polar residues" evidence="10">
    <location>
        <begin position="1"/>
        <end position="19"/>
    </location>
</feature>
<dbReference type="PANTHER" id="PTHR10233">
    <property type="entry name" value="TRANSLATION INITIATION FACTOR EIF-2B"/>
    <property type="match status" value="1"/>
</dbReference>
<keyword evidence="4" id="KW-0396">Initiation factor</keyword>
<evidence type="ECO:0000256" key="3">
    <source>
        <dbReference type="ARBA" id="ARBA00022490"/>
    </source>
</evidence>
<dbReference type="InterPro" id="IPR000649">
    <property type="entry name" value="IF-2B-related"/>
</dbReference>
<dbReference type="AlphaFoldDB" id="A0A8J4PNJ2"/>
<sequence length="619" mass="68489">MSSYNNQPYLPTQDVSEWLNNEEKNNKQQPSIRTVGFDTSKSAPLSIPSTSPSGNNMMSKSPAGGRSFEKAPLSSSQGKKSSTPPVNVNNNNNSNNSLNSSVELAKETTKTDSVQQVTNALDYATLDPISKKKLQQQAKKERYEQFQALQAAAAAAGLPTIQLLKREKNANNHRDKNKQQPAATTTTATTTTTSTSAPNKQQNTTKQSTPTTTTPSSTPNSQSQEIADEELKGSGATRAHTPKQFDDPKQKVKATKKKIVNFELQAHQVPLFDHLPQYDRRSISLGVGLENIHPDIINLGLKYADFSIAGSNARAIAMMTAFKKLIDDFESPPNKIFSRELDTCLKLNIQFLVDCRPISISMGNSINYLKQQMSLTNTLSQEEAKESLIEKIDSFIERIQLADKVITKYGVSKISDGDVILTYASSHVVEKIIEQAQAEGKNFRVIIVDSRPKHEGRELLHRLSLHGVKCTYIMLNAISYMMKEVSKVFVGAYSVLSNGNLISRSGTALVASMAKFYNVPFIVCCETYKFSERAQLDSICFNQIGNPHELVSTLVGGGEKESGQTKLSNWESIEPLKLLNLMYDLTPIEFIDMVISEYGMVPPTSIPVILREFRKEITL</sequence>
<dbReference type="SUPFAM" id="SSF100950">
    <property type="entry name" value="NagB/RpiA/CoA transferase-like"/>
    <property type="match status" value="1"/>
</dbReference>
<name>A0A8J4PNJ2_9MYCE</name>
<feature type="compositionally biased region" description="Low complexity" evidence="10">
    <location>
        <begin position="86"/>
        <end position="102"/>
    </location>
</feature>
<dbReference type="GO" id="GO:0005829">
    <property type="term" value="C:cytosol"/>
    <property type="evidence" value="ECO:0007669"/>
    <property type="project" value="UniProtKB-SubCell"/>
</dbReference>
<proteinExistence type="inferred from homology"/>
<dbReference type="InterPro" id="IPR042529">
    <property type="entry name" value="IF_2B-like_C"/>
</dbReference>
<evidence type="ECO:0000256" key="6">
    <source>
        <dbReference type="ARBA" id="ARBA00044147"/>
    </source>
</evidence>
<dbReference type="OrthoDB" id="10254737at2759"/>
<evidence type="ECO:0000256" key="1">
    <source>
        <dbReference type="ARBA" id="ARBA00004514"/>
    </source>
</evidence>
<keyword evidence="5" id="KW-0648">Protein biosynthesis</keyword>
<comment type="similarity">
    <text evidence="2 9">Belongs to the eIF-2B alpha/beta/delta subunits family.</text>
</comment>
<comment type="caution">
    <text evidence="11">The sequence shown here is derived from an EMBL/GenBank/DDBJ whole genome shotgun (WGS) entry which is preliminary data.</text>
</comment>
<dbReference type="Gene3D" id="3.40.50.10470">
    <property type="entry name" value="Translation initiation factor eif-2b, domain 2"/>
    <property type="match status" value="1"/>
</dbReference>
<evidence type="ECO:0000256" key="5">
    <source>
        <dbReference type="ARBA" id="ARBA00022917"/>
    </source>
</evidence>
<feature type="region of interest" description="Disordered" evidence="10">
    <location>
        <begin position="1"/>
        <end position="113"/>
    </location>
</feature>
<organism evidence="11 12">
    <name type="scientific">Polysphondylium violaceum</name>
    <dbReference type="NCBI Taxonomy" id="133409"/>
    <lineage>
        <taxon>Eukaryota</taxon>
        <taxon>Amoebozoa</taxon>
        <taxon>Evosea</taxon>
        <taxon>Eumycetozoa</taxon>
        <taxon>Dictyostelia</taxon>
        <taxon>Dictyosteliales</taxon>
        <taxon>Dictyosteliaceae</taxon>
        <taxon>Polysphondylium</taxon>
    </lineage>
</organism>
<feature type="compositionally biased region" description="Polar residues" evidence="10">
    <location>
        <begin position="73"/>
        <end position="85"/>
    </location>
</feature>
<evidence type="ECO:0000256" key="4">
    <source>
        <dbReference type="ARBA" id="ARBA00022540"/>
    </source>
</evidence>
<dbReference type="InterPro" id="IPR037171">
    <property type="entry name" value="NagB/RpiA_transferase-like"/>
</dbReference>
<accession>A0A8J4PNJ2</accession>
<feature type="compositionally biased region" description="Polar residues" evidence="10">
    <location>
        <begin position="27"/>
        <end position="59"/>
    </location>
</feature>
<dbReference type="Pfam" id="PF01008">
    <property type="entry name" value="IF-2B"/>
    <property type="match status" value="1"/>
</dbReference>